<dbReference type="Pfam" id="PF11800">
    <property type="entry name" value="RP-C_C"/>
    <property type="match status" value="1"/>
</dbReference>
<evidence type="ECO:0000256" key="1">
    <source>
        <dbReference type="SAM" id="Coils"/>
    </source>
</evidence>
<dbReference type="InterPro" id="IPR005090">
    <property type="entry name" value="RepC_N"/>
</dbReference>
<dbReference type="CDD" id="cd00090">
    <property type="entry name" value="HTH_ARSR"/>
    <property type="match status" value="1"/>
</dbReference>
<dbReference type="InterPro" id="IPR011991">
    <property type="entry name" value="ArsR-like_HTH"/>
</dbReference>
<protein>
    <submittedName>
        <fullName evidence="4">Replication protein C</fullName>
    </submittedName>
</protein>
<dbReference type="InterPro" id="IPR036390">
    <property type="entry name" value="WH_DNA-bd_sf"/>
</dbReference>
<feature type="coiled-coil region" evidence="1">
    <location>
        <begin position="152"/>
        <end position="179"/>
    </location>
</feature>
<dbReference type="NCBIfam" id="NF040974">
    <property type="entry name" value="RepABC_RepC"/>
    <property type="match status" value="1"/>
</dbReference>
<dbReference type="NCBIfam" id="NF010396">
    <property type="entry name" value="PRK13824.1"/>
    <property type="match status" value="1"/>
</dbReference>
<dbReference type="Pfam" id="PF03428">
    <property type="entry name" value="RP-C"/>
    <property type="match status" value="1"/>
</dbReference>
<dbReference type="SUPFAM" id="SSF46785">
    <property type="entry name" value="Winged helix' DNA-binding domain"/>
    <property type="match status" value="1"/>
</dbReference>
<organism evidence="4">
    <name type="scientific">Bradyrhizobium quebecense</name>
    <dbReference type="NCBI Taxonomy" id="2748629"/>
    <lineage>
        <taxon>Bacteria</taxon>
        <taxon>Pseudomonadati</taxon>
        <taxon>Pseudomonadota</taxon>
        <taxon>Alphaproteobacteria</taxon>
        <taxon>Hyphomicrobiales</taxon>
        <taxon>Nitrobacteraceae</taxon>
        <taxon>Bradyrhizobium</taxon>
    </lineage>
</organism>
<dbReference type="AlphaFoldDB" id="A0A973WZ56"/>
<gene>
    <name evidence="4" type="ORF">HU230_41290</name>
</gene>
<dbReference type="InterPro" id="IPR021760">
    <property type="entry name" value="RepC_C"/>
</dbReference>
<dbReference type="InterPro" id="IPR047611">
    <property type="entry name" value="RepABC_RepC"/>
</dbReference>
<reference evidence="4" key="1">
    <citation type="submission" date="2020-06" db="EMBL/GenBank/DDBJ databases">
        <title>Whole Genome Sequence of Bradyrhizobium sp. Strain 66S1MB.</title>
        <authorList>
            <person name="Bromfield E."/>
            <person name="Cloutier S."/>
        </authorList>
    </citation>
    <scope>NUCLEOTIDE SEQUENCE</scope>
    <source>
        <strain evidence="4">66S1MB</strain>
    </source>
</reference>
<feature type="domain" description="Plasmid replication protein C C-terminal" evidence="3">
    <location>
        <begin position="283"/>
        <end position="380"/>
    </location>
</feature>
<evidence type="ECO:0000259" key="3">
    <source>
        <dbReference type="Pfam" id="PF11800"/>
    </source>
</evidence>
<sequence length="435" mass="47427">MYECNPIAPFGPARLSLATIGNCREVGGFRGSKSVNKWQVFRDICAARSELNVSDRALTILSALLSFHPGTVLVAGCRKPVVYPSNRRLTMRAHGVAPSTLRRHLASLVKLGLLVRRDSPNGKRYVRRDANGASVQAFGFDLSPLITRAEEFAQLADHISKQREALRALREEATLARRDIVKMIAVCAEEGVKADWPAIHLQLQEVVRPLPRRASREALESVVQKRWALAAAIVAILQRHTETIKGERLAITDIPPLAVQEESPAETPTIPIPNGKTQSITIPLRCVVEACPDFADYAAGNILTIQDMIATASLVRPLLGVSWSAWREACSVMGEVQASATLAAILQRGDSIKNAGGYLRTLTQRAAAGAFSIWSMLMVLKTSRCRQETTYAAAVAPPSGNESRFCPQSVLVRGPRVVSLIHRASAEKLAREPVQ</sequence>
<dbReference type="EMBL" id="JABWSX010000002">
    <property type="protein sequence ID" value="NVL11975.1"/>
    <property type="molecule type" value="Genomic_DNA"/>
</dbReference>
<evidence type="ECO:0000259" key="2">
    <source>
        <dbReference type="Pfam" id="PF03428"/>
    </source>
</evidence>
<evidence type="ECO:0000313" key="4">
    <source>
        <dbReference type="EMBL" id="NVL11975.1"/>
    </source>
</evidence>
<proteinExistence type="predicted"/>
<feature type="domain" description="Plasmid replication protein C N-terminal" evidence="2">
    <location>
        <begin position="29"/>
        <end position="186"/>
    </location>
</feature>
<dbReference type="GO" id="GO:0006355">
    <property type="term" value="P:regulation of DNA-templated transcription"/>
    <property type="evidence" value="ECO:0007669"/>
    <property type="project" value="UniProtKB-ARBA"/>
</dbReference>
<name>A0A973WZ56_9BRAD</name>
<comment type="caution">
    <text evidence="4">The sequence shown here is derived from an EMBL/GenBank/DDBJ whole genome shotgun (WGS) entry which is preliminary data.</text>
</comment>
<keyword evidence="1" id="KW-0175">Coiled coil</keyword>
<accession>A0A973WZ56</accession>
<dbReference type="RefSeq" id="WP_176535363.1">
    <property type="nucleotide sequence ID" value="NZ_CP088024.1"/>
</dbReference>